<comment type="caution">
    <text evidence="1">The sequence shown here is derived from an EMBL/GenBank/DDBJ whole genome shotgun (WGS) entry which is preliminary data.</text>
</comment>
<evidence type="ECO:0000313" key="1">
    <source>
        <dbReference type="EMBL" id="KAJ6685367.1"/>
    </source>
</evidence>
<evidence type="ECO:0000313" key="2">
    <source>
        <dbReference type="Proteomes" id="UP001151532"/>
    </source>
</evidence>
<reference evidence="1" key="1">
    <citation type="submission" date="2022-11" db="EMBL/GenBank/DDBJ databases">
        <authorList>
            <person name="Hyden B.L."/>
            <person name="Feng K."/>
            <person name="Yates T."/>
            <person name="Jawdy S."/>
            <person name="Smart L.B."/>
            <person name="Muchero W."/>
        </authorList>
    </citation>
    <scope>NUCLEOTIDE SEQUENCE</scope>
    <source>
        <tissue evidence="1">Shoot tip</tissue>
    </source>
</reference>
<protein>
    <submittedName>
        <fullName evidence="1">Uncharacterized protein</fullName>
    </submittedName>
</protein>
<accession>A0A9Q0SPW6</accession>
<keyword evidence="2" id="KW-1185">Reference proteome</keyword>
<proteinExistence type="predicted"/>
<gene>
    <name evidence="1" type="ORF">OIU79_015424</name>
</gene>
<dbReference type="AlphaFoldDB" id="A0A9Q0SPW6"/>
<sequence>MRTLWRDLRVSSLRFRCFNGERWRVVFWPPMDRGERKKKLGIDRRTSETESMVSKFGFVVDDASLVWNWSSVGLVLEVQDYSLLGLFGMDCFMLIDSGFVMPNKPVLAHATMD</sequence>
<organism evidence="1 2">
    <name type="scientific">Salix purpurea</name>
    <name type="common">Purple osier willow</name>
    <dbReference type="NCBI Taxonomy" id="77065"/>
    <lineage>
        <taxon>Eukaryota</taxon>
        <taxon>Viridiplantae</taxon>
        <taxon>Streptophyta</taxon>
        <taxon>Embryophyta</taxon>
        <taxon>Tracheophyta</taxon>
        <taxon>Spermatophyta</taxon>
        <taxon>Magnoliopsida</taxon>
        <taxon>eudicotyledons</taxon>
        <taxon>Gunneridae</taxon>
        <taxon>Pentapetalae</taxon>
        <taxon>rosids</taxon>
        <taxon>fabids</taxon>
        <taxon>Malpighiales</taxon>
        <taxon>Salicaceae</taxon>
        <taxon>Saliceae</taxon>
        <taxon>Salix</taxon>
    </lineage>
</organism>
<dbReference type="Proteomes" id="UP001151532">
    <property type="component" value="Chromosome 2"/>
</dbReference>
<reference evidence="1" key="2">
    <citation type="journal article" date="2023" name="Int. J. Mol. Sci.">
        <title>De Novo Assembly and Annotation of 11 Diverse Shrub Willow (Salix) Genomes Reveals Novel Gene Organization in Sex-Linked Regions.</title>
        <authorList>
            <person name="Hyden B."/>
            <person name="Feng K."/>
            <person name="Yates T.B."/>
            <person name="Jawdy S."/>
            <person name="Cereghino C."/>
            <person name="Smart L.B."/>
            <person name="Muchero W."/>
        </authorList>
    </citation>
    <scope>NUCLEOTIDE SEQUENCE</scope>
    <source>
        <tissue evidence="1">Shoot tip</tissue>
    </source>
</reference>
<dbReference type="EMBL" id="JAPFFK010000019">
    <property type="protein sequence ID" value="KAJ6685367.1"/>
    <property type="molecule type" value="Genomic_DNA"/>
</dbReference>
<name>A0A9Q0SPW6_SALPP</name>